<evidence type="ECO:0000259" key="10">
    <source>
        <dbReference type="Pfam" id="PF02602"/>
    </source>
</evidence>
<comment type="catalytic activity">
    <reaction evidence="8 9">
        <text>hydroxymethylbilane = uroporphyrinogen III + H2O</text>
        <dbReference type="Rhea" id="RHEA:18965"/>
        <dbReference type="ChEBI" id="CHEBI:15377"/>
        <dbReference type="ChEBI" id="CHEBI:57308"/>
        <dbReference type="ChEBI" id="CHEBI:57845"/>
        <dbReference type="EC" id="4.2.1.75"/>
    </reaction>
</comment>
<evidence type="ECO:0000256" key="3">
    <source>
        <dbReference type="ARBA" id="ARBA00013109"/>
    </source>
</evidence>
<evidence type="ECO:0000256" key="8">
    <source>
        <dbReference type="ARBA" id="ARBA00048617"/>
    </source>
</evidence>
<evidence type="ECO:0000313" key="11">
    <source>
        <dbReference type="EMBL" id="PZT48546.1"/>
    </source>
</evidence>
<reference evidence="11 12" key="1">
    <citation type="submission" date="2017-03" db="EMBL/GenBank/DDBJ databases">
        <title>Genomic and clinical evidence uncovers the enterohepatic species Helicobacter valdiviensis as a potential human intestinal pathogen.</title>
        <authorList>
            <person name="Fresia P."/>
            <person name="Jara R."/>
            <person name="Sierra R."/>
            <person name="Ferres I."/>
            <person name="Greif G."/>
            <person name="Iraola G."/>
            <person name="Collado L."/>
        </authorList>
    </citation>
    <scope>NUCLEOTIDE SEQUENCE [LARGE SCALE GENOMIC DNA]</scope>
    <source>
        <strain evidence="11 12">WBE14</strain>
    </source>
</reference>
<evidence type="ECO:0000256" key="5">
    <source>
        <dbReference type="ARBA" id="ARBA00023244"/>
    </source>
</evidence>
<evidence type="ECO:0000256" key="9">
    <source>
        <dbReference type="RuleBase" id="RU366031"/>
    </source>
</evidence>
<dbReference type="PANTHER" id="PTHR38042:SF1">
    <property type="entry name" value="UROPORPHYRINOGEN-III SYNTHASE, CHLOROPLASTIC"/>
    <property type="match status" value="1"/>
</dbReference>
<sequence length="228" mass="25794">MEKVYYITNQNNQQKLLDAMPLALIKTHFLEDFELEEKLAKCDCLIFTSKNAILALRNANENALKLPSYVLSSASAKVLLNLGFAPFFVGKSGYGAGFSYELKENLMHKSPLFIRAKVVASTLKEDLKNFQIKLEESILYETCTLELKKEEKEKLKPAKNSIILFSAPSYCKAFLQNFAWDFSYQCVCIGTTTLKCAKKLLGEEAKIHLSPQPQMQSSLEFAQKLIIL</sequence>
<protein>
    <recommendedName>
        <fullName evidence="7 9">Uroporphyrinogen-III synthase</fullName>
        <ecNumber evidence="3 9">4.2.1.75</ecNumber>
    </recommendedName>
</protein>
<dbReference type="InterPro" id="IPR039793">
    <property type="entry name" value="UROS/Hem4"/>
</dbReference>
<evidence type="ECO:0000256" key="6">
    <source>
        <dbReference type="ARBA" id="ARBA00037589"/>
    </source>
</evidence>
<comment type="similarity">
    <text evidence="2 9">Belongs to the uroporphyrinogen-III synthase family.</text>
</comment>
<dbReference type="PANTHER" id="PTHR38042">
    <property type="entry name" value="UROPORPHYRINOGEN-III SYNTHASE, CHLOROPLASTIC"/>
    <property type="match status" value="1"/>
</dbReference>
<dbReference type="InterPro" id="IPR003754">
    <property type="entry name" value="4pyrrol_synth_uPrphyn_synth"/>
</dbReference>
<dbReference type="GO" id="GO:0006782">
    <property type="term" value="P:protoporphyrinogen IX biosynthetic process"/>
    <property type="evidence" value="ECO:0007669"/>
    <property type="project" value="UniProtKB-UniRule"/>
</dbReference>
<dbReference type="Pfam" id="PF02602">
    <property type="entry name" value="HEM4"/>
    <property type="match status" value="1"/>
</dbReference>
<organism evidence="11 12">
    <name type="scientific">Helicobacter valdiviensis</name>
    <dbReference type="NCBI Taxonomy" id="1458358"/>
    <lineage>
        <taxon>Bacteria</taxon>
        <taxon>Pseudomonadati</taxon>
        <taxon>Campylobacterota</taxon>
        <taxon>Epsilonproteobacteria</taxon>
        <taxon>Campylobacterales</taxon>
        <taxon>Helicobacteraceae</taxon>
        <taxon>Helicobacter</taxon>
    </lineage>
</organism>
<proteinExistence type="inferred from homology"/>
<dbReference type="Proteomes" id="UP000249746">
    <property type="component" value="Unassembled WGS sequence"/>
</dbReference>
<dbReference type="RefSeq" id="WP_111229432.1">
    <property type="nucleotide sequence ID" value="NZ_NBIU01000006.1"/>
</dbReference>
<dbReference type="GO" id="GO:0006780">
    <property type="term" value="P:uroporphyrinogen III biosynthetic process"/>
    <property type="evidence" value="ECO:0007669"/>
    <property type="project" value="UniProtKB-UniRule"/>
</dbReference>
<dbReference type="InterPro" id="IPR036108">
    <property type="entry name" value="4pyrrol_syn_uPrphyn_synt_sf"/>
</dbReference>
<comment type="caution">
    <text evidence="11">The sequence shown here is derived from an EMBL/GenBank/DDBJ whole genome shotgun (WGS) entry which is preliminary data.</text>
</comment>
<comment type="function">
    <text evidence="6 9">Catalyzes cyclization of the linear tetrapyrrole, hydroxymethylbilane, to the macrocyclic uroporphyrinogen III.</text>
</comment>
<evidence type="ECO:0000313" key="12">
    <source>
        <dbReference type="Proteomes" id="UP000249746"/>
    </source>
</evidence>
<comment type="pathway">
    <text evidence="1 9">Porphyrin-containing compound metabolism; protoporphyrin-IX biosynthesis; coproporphyrinogen-III from 5-aminolevulinate: step 3/4.</text>
</comment>
<keyword evidence="5 9" id="KW-0627">Porphyrin biosynthesis</keyword>
<accession>A0A2W6NM96</accession>
<dbReference type="OrthoDB" id="5328023at2"/>
<keyword evidence="4 9" id="KW-0456">Lyase</keyword>
<dbReference type="SUPFAM" id="SSF69618">
    <property type="entry name" value="HemD-like"/>
    <property type="match status" value="1"/>
</dbReference>
<evidence type="ECO:0000256" key="2">
    <source>
        <dbReference type="ARBA" id="ARBA00008133"/>
    </source>
</evidence>
<evidence type="ECO:0000256" key="1">
    <source>
        <dbReference type="ARBA" id="ARBA00004772"/>
    </source>
</evidence>
<dbReference type="EC" id="4.2.1.75" evidence="3 9"/>
<keyword evidence="12" id="KW-1185">Reference proteome</keyword>
<evidence type="ECO:0000256" key="4">
    <source>
        <dbReference type="ARBA" id="ARBA00023239"/>
    </source>
</evidence>
<feature type="domain" description="Tetrapyrrole biosynthesis uroporphyrinogen III synthase" evidence="10">
    <location>
        <begin position="19"/>
        <end position="200"/>
    </location>
</feature>
<evidence type="ECO:0000256" key="7">
    <source>
        <dbReference type="ARBA" id="ARBA00040167"/>
    </source>
</evidence>
<dbReference type="EMBL" id="NBIU01000006">
    <property type="protein sequence ID" value="PZT48546.1"/>
    <property type="molecule type" value="Genomic_DNA"/>
</dbReference>
<dbReference type="AlphaFoldDB" id="A0A2W6NM96"/>
<gene>
    <name evidence="11" type="ORF">B6S12_03505</name>
</gene>
<dbReference type="Gene3D" id="3.40.50.10090">
    <property type="match status" value="2"/>
</dbReference>
<dbReference type="GO" id="GO:0004852">
    <property type="term" value="F:uroporphyrinogen-III synthase activity"/>
    <property type="evidence" value="ECO:0007669"/>
    <property type="project" value="UniProtKB-UniRule"/>
</dbReference>
<name>A0A2W6NM96_9HELI</name>